<dbReference type="EMBL" id="LK034105">
    <property type="protein sequence ID" value="CDY62147.1"/>
    <property type="molecule type" value="Genomic_DNA"/>
</dbReference>
<evidence type="ECO:0000313" key="3">
    <source>
        <dbReference type="Proteomes" id="UP000028999"/>
    </source>
</evidence>
<sequence length="95" mass="10070">MVDEFLMTTTPFSGVAPPDLSSPPDPRSGISTLPYPIRIFFSKFATGLPSPCSGDPASGVLKPLCHPIVTLTVSSLHPDDLKYAGDVNNISRPKS</sequence>
<dbReference type="Gramene" id="CDY62147">
    <property type="protein sequence ID" value="CDY62147"/>
    <property type="gene ID" value="GSBRNA2T00036001001"/>
</dbReference>
<name>A0A078J6P2_BRANA</name>
<evidence type="ECO:0000313" key="2">
    <source>
        <dbReference type="EMBL" id="CDY62147.1"/>
    </source>
</evidence>
<reference evidence="2 3" key="1">
    <citation type="journal article" date="2014" name="Science">
        <title>Plant genetics. Early allopolyploid evolution in the post-Neolithic Brassica napus oilseed genome.</title>
        <authorList>
            <person name="Chalhoub B."/>
            <person name="Denoeud F."/>
            <person name="Liu S."/>
            <person name="Parkin I.A."/>
            <person name="Tang H."/>
            <person name="Wang X."/>
            <person name="Chiquet J."/>
            <person name="Belcram H."/>
            <person name="Tong C."/>
            <person name="Samans B."/>
            <person name="Correa M."/>
            <person name="Da Silva C."/>
            <person name="Just J."/>
            <person name="Falentin C."/>
            <person name="Koh C.S."/>
            <person name="Le Clainche I."/>
            <person name="Bernard M."/>
            <person name="Bento P."/>
            <person name="Noel B."/>
            <person name="Labadie K."/>
            <person name="Alberti A."/>
            <person name="Charles M."/>
            <person name="Arnaud D."/>
            <person name="Guo H."/>
            <person name="Daviaud C."/>
            <person name="Alamery S."/>
            <person name="Jabbari K."/>
            <person name="Zhao M."/>
            <person name="Edger P.P."/>
            <person name="Chelaifa H."/>
            <person name="Tack D."/>
            <person name="Lassalle G."/>
            <person name="Mestiri I."/>
            <person name="Schnel N."/>
            <person name="Le Paslier M.C."/>
            <person name="Fan G."/>
            <person name="Renault V."/>
            <person name="Bayer P.E."/>
            <person name="Golicz A.A."/>
            <person name="Manoli S."/>
            <person name="Lee T.H."/>
            <person name="Thi V.H."/>
            <person name="Chalabi S."/>
            <person name="Hu Q."/>
            <person name="Fan C."/>
            <person name="Tollenaere R."/>
            <person name="Lu Y."/>
            <person name="Battail C."/>
            <person name="Shen J."/>
            <person name="Sidebottom C.H."/>
            <person name="Wang X."/>
            <person name="Canaguier A."/>
            <person name="Chauveau A."/>
            <person name="Berard A."/>
            <person name="Deniot G."/>
            <person name="Guan M."/>
            <person name="Liu Z."/>
            <person name="Sun F."/>
            <person name="Lim Y.P."/>
            <person name="Lyons E."/>
            <person name="Town C.D."/>
            <person name="Bancroft I."/>
            <person name="Wang X."/>
            <person name="Meng J."/>
            <person name="Ma J."/>
            <person name="Pires J.C."/>
            <person name="King G.J."/>
            <person name="Brunel D."/>
            <person name="Delourme R."/>
            <person name="Renard M."/>
            <person name="Aury J.M."/>
            <person name="Adams K.L."/>
            <person name="Batley J."/>
            <person name="Snowdon R.J."/>
            <person name="Tost J."/>
            <person name="Edwards D."/>
            <person name="Zhou Y."/>
            <person name="Hua W."/>
            <person name="Sharpe A.G."/>
            <person name="Paterson A.H."/>
            <person name="Guan C."/>
            <person name="Wincker P."/>
        </authorList>
    </citation>
    <scope>NUCLEOTIDE SEQUENCE [LARGE SCALE GENOMIC DNA]</scope>
    <source>
        <strain evidence="3">cv. Darmor-bzh</strain>
    </source>
</reference>
<protein>
    <submittedName>
        <fullName evidence="2">BnaCnng39350D protein</fullName>
    </submittedName>
</protein>
<gene>
    <name evidence="2" type="primary">BnaCnng39350D</name>
    <name evidence="2" type="ORF">GSBRNA2T00036001001</name>
</gene>
<evidence type="ECO:0000256" key="1">
    <source>
        <dbReference type="SAM" id="MobiDB-lite"/>
    </source>
</evidence>
<dbReference type="Proteomes" id="UP000028999">
    <property type="component" value="Unassembled WGS sequence"/>
</dbReference>
<accession>A0A078J6P2</accession>
<proteinExistence type="predicted"/>
<dbReference type="PaxDb" id="3708-A0A078J6P2"/>
<feature type="region of interest" description="Disordered" evidence="1">
    <location>
        <begin position="1"/>
        <end position="28"/>
    </location>
</feature>
<dbReference type="AlphaFoldDB" id="A0A078J6P2"/>
<keyword evidence="3" id="KW-1185">Reference proteome</keyword>
<organism evidence="2 3">
    <name type="scientific">Brassica napus</name>
    <name type="common">Rape</name>
    <dbReference type="NCBI Taxonomy" id="3708"/>
    <lineage>
        <taxon>Eukaryota</taxon>
        <taxon>Viridiplantae</taxon>
        <taxon>Streptophyta</taxon>
        <taxon>Embryophyta</taxon>
        <taxon>Tracheophyta</taxon>
        <taxon>Spermatophyta</taxon>
        <taxon>Magnoliopsida</taxon>
        <taxon>eudicotyledons</taxon>
        <taxon>Gunneridae</taxon>
        <taxon>Pentapetalae</taxon>
        <taxon>rosids</taxon>
        <taxon>malvids</taxon>
        <taxon>Brassicales</taxon>
        <taxon>Brassicaceae</taxon>
        <taxon>Brassiceae</taxon>
        <taxon>Brassica</taxon>
    </lineage>
</organism>